<sequence length="336" mass="36595">MTLTLSLNSIGYRKLVGYRDAFRVTAIAASQGLPSQPPLSARQGAQMNRERQCVPLGTGGSTLFTSLEEMLRQAAIHFHADDPTAGLSLINEAIESFSWDPRPWEVRGGMHQQLGEIGLAINDLEFASSLGPLSPSAQLALADCYRRRGENHLCARIARQLACDPNCTTRFLSQISCLLGLVGDFSTALAVCERIIEERPCAHPAWFGIGYYRARLEFSPKQILPFVARAHELNSAHAVYKTNLALLRIASGDEREGWAILEEMDSVELRCPSLLQAVQAECARVGNATEAMRWRAQANELANGAHGTGAPQCRRRNCCLALPTAFTSVEAGEGAS</sequence>
<dbReference type="Gene3D" id="1.25.40.10">
    <property type="entry name" value="Tetratricopeptide repeat domain"/>
    <property type="match status" value="1"/>
</dbReference>
<reference evidence="1 2" key="1">
    <citation type="submission" date="2019-02" db="EMBL/GenBank/DDBJ databases">
        <title>Deep-cultivation of Planctomycetes and their phenomic and genomic characterization uncovers novel biology.</title>
        <authorList>
            <person name="Wiegand S."/>
            <person name="Jogler M."/>
            <person name="Boedeker C."/>
            <person name="Pinto D."/>
            <person name="Vollmers J."/>
            <person name="Rivas-Marin E."/>
            <person name="Kohn T."/>
            <person name="Peeters S.H."/>
            <person name="Heuer A."/>
            <person name="Rast P."/>
            <person name="Oberbeckmann S."/>
            <person name="Bunk B."/>
            <person name="Jeske O."/>
            <person name="Meyerdierks A."/>
            <person name="Storesund J.E."/>
            <person name="Kallscheuer N."/>
            <person name="Luecker S."/>
            <person name="Lage O.M."/>
            <person name="Pohl T."/>
            <person name="Merkel B.J."/>
            <person name="Hornburger P."/>
            <person name="Mueller R.-W."/>
            <person name="Bruemmer F."/>
            <person name="Labrenz M."/>
            <person name="Spormann A.M."/>
            <person name="Op den Camp H."/>
            <person name="Overmann J."/>
            <person name="Amann R."/>
            <person name="Jetten M.S.M."/>
            <person name="Mascher T."/>
            <person name="Medema M.H."/>
            <person name="Devos D.P."/>
            <person name="Kaster A.-K."/>
            <person name="Ovreas L."/>
            <person name="Rohde M."/>
            <person name="Galperin M.Y."/>
            <person name="Jogler C."/>
        </authorList>
    </citation>
    <scope>NUCLEOTIDE SEQUENCE [LARGE SCALE GENOMIC DNA]</scope>
    <source>
        <strain evidence="1 2">Pan216</strain>
    </source>
</reference>
<dbReference type="EMBL" id="CP036279">
    <property type="protein sequence ID" value="QDU61868.1"/>
    <property type="molecule type" value="Genomic_DNA"/>
</dbReference>
<dbReference type="AlphaFoldDB" id="A0A518B4G8"/>
<dbReference type="InterPro" id="IPR011990">
    <property type="entry name" value="TPR-like_helical_dom_sf"/>
</dbReference>
<evidence type="ECO:0000313" key="2">
    <source>
        <dbReference type="Proteomes" id="UP000317093"/>
    </source>
</evidence>
<dbReference type="SUPFAM" id="SSF48452">
    <property type="entry name" value="TPR-like"/>
    <property type="match status" value="1"/>
</dbReference>
<proteinExistence type="predicted"/>
<evidence type="ECO:0000313" key="1">
    <source>
        <dbReference type="EMBL" id="QDU61868.1"/>
    </source>
</evidence>
<keyword evidence="2" id="KW-1185">Reference proteome</keyword>
<protein>
    <recommendedName>
        <fullName evidence="3">Tetratricopeptide repeat protein</fullName>
    </recommendedName>
</protein>
<name>A0A518B4G8_9BACT</name>
<evidence type="ECO:0008006" key="3">
    <source>
        <dbReference type="Google" id="ProtNLM"/>
    </source>
</evidence>
<organism evidence="1 2">
    <name type="scientific">Kolteria novifilia</name>
    <dbReference type="NCBI Taxonomy" id="2527975"/>
    <lineage>
        <taxon>Bacteria</taxon>
        <taxon>Pseudomonadati</taxon>
        <taxon>Planctomycetota</taxon>
        <taxon>Planctomycetia</taxon>
        <taxon>Kolteriales</taxon>
        <taxon>Kolteriaceae</taxon>
        <taxon>Kolteria</taxon>
    </lineage>
</organism>
<accession>A0A518B4G8</accession>
<dbReference type="Proteomes" id="UP000317093">
    <property type="component" value="Chromosome"/>
</dbReference>
<gene>
    <name evidence="1" type="ORF">Pan216_27330</name>
</gene>
<dbReference type="KEGG" id="knv:Pan216_27330"/>